<dbReference type="EMBL" id="JARJCN010000015">
    <property type="protein sequence ID" value="KAJ7093930.1"/>
    <property type="molecule type" value="Genomic_DNA"/>
</dbReference>
<name>A0AAD6UAD1_9AGAR</name>
<sequence length="172" mass="19526">MLPQPISPTAKINQDKSFTVPGLHPSTYKVYGVIPARVYHAAFGSKQSEWIYTGLSGSLVLGKDRGVVDGQGYWFRLLDDTGKTIWIFKMPATGFDYHVDKPFFHIFRGCAGRCRAHPFVCKPEDYGDPSHYPKQASILYDGSFIANHNFIPNEKFLRTCRARWGKEDDSYP</sequence>
<gene>
    <name evidence="1" type="ORF">B0H15DRAFT_798983</name>
</gene>
<dbReference type="AlphaFoldDB" id="A0AAD6UAD1"/>
<dbReference type="Gene3D" id="2.30.29.30">
    <property type="entry name" value="Pleckstrin-homology domain (PH domain)/Phosphotyrosine-binding domain (PTB)"/>
    <property type="match status" value="1"/>
</dbReference>
<proteinExistence type="predicted"/>
<accession>A0AAD6UAD1</accession>
<evidence type="ECO:0000313" key="1">
    <source>
        <dbReference type="EMBL" id="KAJ7093930.1"/>
    </source>
</evidence>
<comment type="caution">
    <text evidence="1">The sequence shown here is derived from an EMBL/GenBank/DDBJ whole genome shotgun (WGS) entry which is preliminary data.</text>
</comment>
<dbReference type="Proteomes" id="UP001222325">
    <property type="component" value="Unassembled WGS sequence"/>
</dbReference>
<reference evidence="1" key="1">
    <citation type="submission" date="2023-03" db="EMBL/GenBank/DDBJ databases">
        <title>Massive genome expansion in bonnet fungi (Mycena s.s.) driven by repeated elements and novel gene families across ecological guilds.</title>
        <authorList>
            <consortium name="Lawrence Berkeley National Laboratory"/>
            <person name="Harder C.B."/>
            <person name="Miyauchi S."/>
            <person name="Viragh M."/>
            <person name="Kuo A."/>
            <person name="Thoen E."/>
            <person name="Andreopoulos B."/>
            <person name="Lu D."/>
            <person name="Skrede I."/>
            <person name="Drula E."/>
            <person name="Henrissat B."/>
            <person name="Morin E."/>
            <person name="Kohler A."/>
            <person name="Barry K."/>
            <person name="LaButti K."/>
            <person name="Morin E."/>
            <person name="Salamov A."/>
            <person name="Lipzen A."/>
            <person name="Mereny Z."/>
            <person name="Hegedus B."/>
            <person name="Baldrian P."/>
            <person name="Stursova M."/>
            <person name="Weitz H."/>
            <person name="Taylor A."/>
            <person name="Grigoriev I.V."/>
            <person name="Nagy L.G."/>
            <person name="Martin F."/>
            <person name="Kauserud H."/>
        </authorList>
    </citation>
    <scope>NUCLEOTIDE SEQUENCE</scope>
    <source>
        <strain evidence="1">CBHHK173m</strain>
    </source>
</reference>
<organism evidence="1 2">
    <name type="scientific">Mycena belliarum</name>
    <dbReference type="NCBI Taxonomy" id="1033014"/>
    <lineage>
        <taxon>Eukaryota</taxon>
        <taxon>Fungi</taxon>
        <taxon>Dikarya</taxon>
        <taxon>Basidiomycota</taxon>
        <taxon>Agaricomycotina</taxon>
        <taxon>Agaricomycetes</taxon>
        <taxon>Agaricomycetidae</taxon>
        <taxon>Agaricales</taxon>
        <taxon>Marasmiineae</taxon>
        <taxon>Mycenaceae</taxon>
        <taxon>Mycena</taxon>
    </lineage>
</organism>
<evidence type="ECO:0000313" key="2">
    <source>
        <dbReference type="Proteomes" id="UP001222325"/>
    </source>
</evidence>
<dbReference type="InterPro" id="IPR011993">
    <property type="entry name" value="PH-like_dom_sf"/>
</dbReference>
<keyword evidence="2" id="KW-1185">Reference proteome</keyword>
<protein>
    <submittedName>
        <fullName evidence="1">Uncharacterized protein</fullName>
    </submittedName>
</protein>